<keyword evidence="3" id="KW-1185">Reference proteome</keyword>
<evidence type="ECO:0000313" key="3">
    <source>
        <dbReference type="Proteomes" id="UP000737018"/>
    </source>
</evidence>
<dbReference type="GO" id="GO:0000209">
    <property type="term" value="P:protein polyubiquitination"/>
    <property type="evidence" value="ECO:0007669"/>
    <property type="project" value="TreeGrafter"/>
</dbReference>
<dbReference type="AlphaFoldDB" id="A0A8J4QNJ7"/>
<reference evidence="2" key="1">
    <citation type="submission" date="2020-03" db="EMBL/GenBank/DDBJ databases">
        <title>Castanea mollissima Vanexum genome sequencing.</title>
        <authorList>
            <person name="Staton M."/>
        </authorList>
    </citation>
    <scope>NUCLEOTIDE SEQUENCE</scope>
    <source>
        <tissue evidence="2">Leaf</tissue>
    </source>
</reference>
<dbReference type="InterPro" id="IPR001810">
    <property type="entry name" value="F-box_dom"/>
</dbReference>
<sequence>MSEAKSSSNIKTHRTMTTRLSSSLFTLLNDDILQNILARLPALSFASVTCVSKLWNTVCNRGVVKDVLDKVLSEPIRLHFVIASIARGFELPETFGLV</sequence>
<evidence type="ECO:0000313" key="2">
    <source>
        <dbReference type="EMBL" id="KAF3950229.1"/>
    </source>
</evidence>
<dbReference type="InterPro" id="IPR036047">
    <property type="entry name" value="F-box-like_dom_sf"/>
</dbReference>
<proteinExistence type="predicted"/>
<dbReference type="EMBL" id="JRKL02005589">
    <property type="protein sequence ID" value="KAF3950229.1"/>
    <property type="molecule type" value="Genomic_DNA"/>
</dbReference>
<dbReference type="GO" id="GO:0032436">
    <property type="term" value="P:positive regulation of proteasomal ubiquitin-dependent protein catabolic process"/>
    <property type="evidence" value="ECO:0007669"/>
    <property type="project" value="TreeGrafter"/>
</dbReference>
<name>A0A8J4QNJ7_9ROSI</name>
<evidence type="ECO:0000259" key="1">
    <source>
        <dbReference type="SMART" id="SM00256"/>
    </source>
</evidence>
<organism evidence="2 3">
    <name type="scientific">Castanea mollissima</name>
    <name type="common">Chinese chestnut</name>
    <dbReference type="NCBI Taxonomy" id="60419"/>
    <lineage>
        <taxon>Eukaryota</taxon>
        <taxon>Viridiplantae</taxon>
        <taxon>Streptophyta</taxon>
        <taxon>Embryophyta</taxon>
        <taxon>Tracheophyta</taxon>
        <taxon>Spermatophyta</taxon>
        <taxon>Magnoliopsida</taxon>
        <taxon>eudicotyledons</taxon>
        <taxon>Gunneridae</taxon>
        <taxon>Pentapetalae</taxon>
        <taxon>rosids</taxon>
        <taxon>fabids</taxon>
        <taxon>Fagales</taxon>
        <taxon>Fagaceae</taxon>
        <taxon>Castanea</taxon>
    </lineage>
</organism>
<dbReference type="Proteomes" id="UP000737018">
    <property type="component" value="Unassembled WGS sequence"/>
</dbReference>
<feature type="domain" description="F-box" evidence="1">
    <location>
        <begin position="28"/>
        <end position="67"/>
    </location>
</feature>
<dbReference type="SMART" id="SM00256">
    <property type="entry name" value="FBOX"/>
    <property type="match status" value="1"/>
</dbReference>
<dbReference type="Pfam" id="PF00646">
    <property type="entry name" value="F-box"/>
    <property type="match status" value="1"/>
</dbReference>
<dbReference type="Gene3D" id="1.20.1280.50">
    <property type="match status" value="1"/>
</dbReference>
<dbReference type="SUPFAM" id="SSF81383">
    <property type="entry name" value="F-box domain"/>
    <property type="match status" value="1"/>
</dbReference>
<comment type="caution">
    <text evidence="2">The sequence shown here is derived from an EMBL/GenBank/DDBJ whole genome shotgun (WGS) entry which is preliminary data.</text>
</comment>
<protein>
    <recommendedName>
        <fullName evidence="1">F-box domain-containing protein</fullName>
    </recommendedName>
</protein>
<dbReference type="PANTHER" id="PTHR14939:SF5">
    <property type="entry name" value="F-BOX ONLY PROTEIN 22"/>
    <property type="match status" value="1"/>
</dbReference>
<dbReference type="PANTHER" id="PTHR14939">
    <property type="entry name" value="F-BOX ONLY PROTEIN 22"/>
    <property type="match status" value="1"/>
</dbReference>
<gene>
    <name evidence="2" type="ORF">CMV_023984</name>
</gene>
<accession>A0A8J4QNJ7</accession>
<dbReference type="OrthoDB" id="1728904at2759"/>